<organism evidence="2 3">
    <name type="scientific">Sporomusa silvacetica DSM 10669</name>
    <dbReference type="NCBI Taxonomy" id="1123289"/>
    <lineage>
        <taxon>Bacteria</taxon>
        <taxon>Bacillati</taxon>
        <taxon>Bacillota</taxon>
        <taxon>Negativicutes</taxon>
        <taxon>Selenomonadales</taxon>
        <taxon>Sporomusaceae</taxon>
        <taxon>Sporomusa</taxon>
    </lineage>
</organism>
<evidence type="ECO:0000313" key="3">
    <source>
        <dbReference type="Proteomes" id="UP000216752"/>
    </source>
</evidence>
<sequence>MARLNLRQYSARLLIICCLLVAALGYFFWSPGLTAFSGSYSDTSQQDIVPQEMLQPVMGYSALPVMRDPFAVPQEFQQVAPVPVSSPPAKNYPSVPNNVLPSSAIPEISLELVGVVSGGGQKVAIIKSAGNSGSYQLKDYLGPYQLLSVGEKSVTLWGPQGEKVLILER</sequence>
<evidence type="ECO:0008006" key="4">
    <source>
        <dbReference type="Google" id="ProtNLM"/>
    </source>
</evidence>
<keyword evidence="1" id="KW-0812">Transmembrane</keyword>
<dbReference type="EMBL" id="CP155573">
    <property type="protein sequence ID" value="XFO65954.1"/>
    <property type="molecule type" value="Genomic_DNA"/>
</dbReference>
<feature type="transmembrane region" description="Helical" evidence="1">
    <location>
        <begin position="12"/>
        <end position="29"/>
    </location>
</feature>
<keyword evidence="3" id="KW-1185">Reference proteome</keyword>
<accession>A0ABZ3IKL0</accession>
<keyword evidence="1" id="KW-0472">Membrane</keyword>
<reference evidence="2" key="1">
    <citation type="submission" date="2024-05" db="EMBL/GenBank/DDBJ databases">
        <title>Isolation and characterization of Sporomusa carbonis sp. nov., a carboxydotrophic hydrogenogen in the genus of Sporomusa isolated from a charcoal burning pile.</title>
        <authorList>
            <person name="Boeer T."/>
            <person name="Rosenbaum F."/>
            <person name="Eysell L."/>
            <person name="Mueller V."/>
            <person name="Daniel R."/>
            <person name="Poehlein A."/>
        </authorList>
    </citation>
    <scope>NUCLEOTIDE SEQUENCE [LARGE SCALE GENOMIC DNA]</scope>
    <source>
        <strain evidence="2">DSM 10669</strain>
    </source>
</reference>
<dbReference type="Proteomes" id="UP000216752">
    <property type="component" value="Chromosome"/>
</dbReference>
<protein>
    <recommendedName>
        <fullName evidence="4">Type II secretion system protein GspC N-terminal domain-containing protein</fullName>
    </recommendedName>
</protein>
<evidence type="ECO:0000256" key="1">
    <source>
        <dbReference type="SAM" id="Phobius"/>
    </source>
</evidence>
<dbReference type="RefSeq" id="WP_094604669.1">
    <property type="nucleotide sequence ID" value="NZ_CP155573.1"/>
</dbReference>
<name>A0ABZ3IKL0_9FIRM</name>
<evidence type="ECO:0000313" key="2">
    <source>
        <dbReference type="EMBL" id="XFO65954.1"/>
    </source>
</evidence>
<proteinExistence type="predicted"/>
<gene>
    <name evidence="2" type="ORF">SPSIL_021020</name>
</gene>
<keyword evidence="1" id="KW-1133">Transmembrane helix</keyword>